<gene>
    <name evidence="2" type="ORF">AB4566_17845</name>
</gene>
<dbReference type="Pfam" id="PF11137">
    <property type="entry name" value="DUF2909"/>
    <property type="match status" value="1"/>
</dbReference>
<reference evidence="2 3" key="1">
    <citation type="journal article" date="2024" name="ISME J.">
        <title>Tailless and filamentous prophages are predominant in marine Vibrio.</title>
        <authorList>
            <person name="Steensen K."/>
            <person name="Seneca J."/>
            <person name="Bartlau N."/>
            <person name="Yu X.A."/>
            <person name="Hussain F.A."/>
            <person name="Polz M.F."/>
        </authorList>
    </citation>
    <scope>NUCLEOTIDE SEQUENCE [LARGE SCALE GENOMIC DNA]</scope>
    <source>
        <strain evidence="2 3">10N.222.51.A1</strain>
    </source>
</reference>
<keyword evidence="3" id="KW-1185">Reference proteome</keyword>
<evidence type="ECO:0000313" key="2">
    <source>
        <dbReference type="EMBL" id="MFA0570140.1"/>
    </source>
</evidence>
<organism evidence="2 3">
    <name type="scientific">Vibrio gallaecicus</name>
    <dbReference type="NCBI Taxonomy" id="552386"/>
    <lineage>
        <taxon>Bacteria</taxon>
        <taxon>Pseudomonadati</taxon>
        <taxon>Pseudomonadota</taxon>
        <taxon>Gammaproteobacteria</taxon>
        <taxon>Vibrionales</taxon>
        <taxon>Vibrionaceae</taxon>
        <taxon>Vibrio</taxon>
    </lineage>
</organism>
<dbReference type="EMBL" id="JBFRUW010000064">
    <property type="protein sequence ID" value="MFA0570140.1"/>
    <property type="molecule type" value="Genomic_DNA"/>
</dbReference>
<feature type="transmembrane region" description="Helical" evidence="1">
    <location>
        <begin position="6"/>
        <end position="27"/>
    </location>
</feature>
<keyword evidence="1" id="KW-0472">Membrane</keyword>
<protein>
    <submittedName>
        <fullName evidence="2">DUF2909 domain-containing protein</fullName>
    </submittedName>
</protein>
<accession>A0ABV4NFC3</accession>
<dbReference type="InterPro" id="IPR021313">
    <property type="entry name" value="DUF2909"/>
</dbReference>
<keyword evidence="1" id="KW-0812">Transmembrane</keyword>
<name>A0ABV4NFC3_9VIBR</name>
<keyword evidence="1" id="KW-1133">Transmembrane helix</keyword>
<dbReference type="Proteomes" id="UP001570417">
    <property type="component" value="Unassembled WGS sequence"/>
</dbReference>
<sequence length="73" mass="8233">MTVSFIFKIALVFFLFFIIINLAKALFIIAKGDQPQKPLSHFLGRRVMLSAAVVLLLLLALSMGWITPNPRPY</sequence>
<dbReference type="RefSeq" id="WP_137372088.1">
    <property type="nucleotide sequence ID" value="NZ_AP025491.1"/>
</dbReference>
<evidence type="ECO:0000313" key="3">
    <source>
        <dbReference type="Proteomes" id="UP001570417"/>
    </source>
</evidence>
<proteinExistence type="predicted"/>
<evidence type="ECO:0000256" key="1">
    <source>
        <dbReference type="SAM" id="Phobius"/>
    </source>
</evidence>
<comment type="caution">
    <text evidence="2">The sequence shown here is derived from an EMBL/GenBank/DDBJ whole genome shotgun (WGS) entry which is preliminary data.</text>
</comment>
<feature type="transmembrane region" description="Helical" evidence="1">
    <location>
        <begin position="47"/>
        <end position="66"/>
    </location>
</feature>